<evidence type="ECO:0000256" key="4">
    <source>
        <dbReference type="SAM" id="MobiDB-lite"/>
    </source>
</evidence>
<keyword evidence="1 3" id="KW-0479">Metal-binding</keyword>
<reference evidence="7" key="1">
    <citation type="submission" date="2025-08" db="UniProtKB">
        <authorList>
            <consortium name="RefSeq"/>
        </authorList>
    </citation>
    <scope>IDENTIFICATION</scope>
    <source>
        <tissue evidence="7">Testes</tissue>
    </source>
</reference>
<evidence type="ECO:0000313" key="7">
    <source>
        <dbReference type="RefSeq" id="XP_006822688.1"/>
    </source>
</evidence>
<protein>
    <submittedName>
        <fullName evidence="7">E3 ubiquitin-protein ligase RNF220-like</fullName>
    </submittedName>
</protein>
<feature type="domain" description="RING-type" evidence="5">
    <location>
        <begin position="648"/>
        <end position="687"/>
    </location>
</feature>
<dbReference type="PANTHER" id="PTHR13459">
    <property type="entry name" value="E3 UBIQUITIN-PROTEIN LIGASE RNF220 ISOFORM X1"/>
    <property type="match status" value="1"/>
</dbReference>
<dbReference type="InterPro" id="IPR052443">
    <property type="entry name" value="E3_ubiq-ligase_RNF220-like"/>
</dbReference>
<dbReference type="Pfam" id="PF15926">
    <property type="entry name" value="RNF220"/>
    <property type="match status" value="2"/>
</dbReference>
<dbReference type="GeneID" id="100374392"/>
<dbReference type="RefSeq" id="XP_006822688.1">
    <property type="nucleotide sequence ID" value="XM_006822625.1"/>
</dbReference>
<feature type="compositionally biased region" description="Acidic residues" evidence="4">
    <location>
        <begin position="523"/>
        <end position="537"/>
    </location>
</feature>
<dbReference type="PROSITE" id="PS50089">
    <property type="entry name" value="ZF_RING_2"/>
    <property type="match status" value="1"/>
</dbReference>
<dbReference type="InterPro" id="IPR040178">
    <property type="entry name" value="RNF220_RING"/>
</dbReference>
<dbReference type="InterPro" id="IPR031824">
    <property type="entry name" value="RNF220_mid"/>
</dbReference>
<dbReference type="CDD" id="cd16563">
    <property type="entry name" value="RING-HC_RNF220"/>
    <property type="match status" value="1"/>
</dbReference>
<dbReference type="Gene3D" id="3.30.40.10">
    <property type="entry name" value="Zinc/RING finger domain, C3HC4 (zinc finger)"/>
    <property type="match status" value="1"/>
</dbReference>
<keyword evidence="2" id="KW-0862">Zinc</keyword>
<keyword evidence="1 3" id="KW-0863">Zinc-finger</keyword>
<dbReference type="PANTHER" id="PTHR13459:SF1">
    <property type="entry name" value="E3 UBIQUITIN-PROTEIN LIGASE RNF220 ISOFORM X1"/>
    <property type="match status" value="1"/>
</dbReference>
<organism evidence="6 7">
    <name type="scientific">Saccoglossus kowalevskii</name>
    <name type="common">Acorn worm</name>
    <dbReference type="NCBI Taxonomy" id="10224"/>
    <lineage>
        <taxon>Eukaryota</taxon>
        <taxon>Metazoa</taxon>
        <taxon>Hemichordata</taxon>
        <taxon>Enteropneusta</taxon>
        <taxon>Harrimaniidae</taxon>
        <taxon>Saccoglossus</taxon>
    </lineage>
</organism>
<feature type="region of interest" description="Disordered" evidence="4">
    <location>
        <begin position="596"/>
        <end position="622"/>
    </location>
</feature>
<feature type="region of interest" description="Disordered" evidence="4">
    <location>
        <begin position="517"/>
        <end position="563"/>
    </location>
</feature>
<dbReference type="SUPFAM" id="SSF57850">
    <property type="entry name" value="RING/U-box"/>
    <property type="match status" value="1"/>
</dbReference>
<evidence type="ECO:0000259" key="5">
    <source>
        <dbReference type="PROSITE" id="PS50089"/>
    </source>
</evidence>
<gene>
    <name evidence="7" type="primary">LOC100374392</name>
</gene>
<evidence type="ECO:0000256" key="3">
    <source>
        <dbReference type="PROSITE-ProRule" id="PRU00175"/>
    </source>
</evidence>
<dbReference type="Proteomes" id="UP000694865">
    <property type="component" value="Unplaced"/>
</dbReference>
<feature type="region of interest" description="Disordered" evidence="4">
    <location>
        <begin position="296"/>
        <end position="326"/>
    </location>
</feature>
<feature type="compositionally biased region" description="Low complexity" evidence="4">
    <location>
        <begin position="189"/>
        <end position="201"/>
    </location>
</feature>
<sequence>MVVELGGTMKTALWWNLFRLWSVGRLAARIRNLRGTVIEYKYVETSDRHAWILWVLYKIKMENSTFLSQHLGTPSLMVLASTAEAARDSGHPPFPGHLQGLDKDHFPGIHALFQRQNNPDLFSHRDFPHHLLPMHPQFRHTLEAARFFSTTGSGAFRRFNSEDRENSYHSAFVPTKRLKPSSTEHELTSHSTGKDFPFSSSFDKDHDSHRHSPSEVKKSEGQISVSTYEGDSTDQSSPDDCQSATGISKSSKADGSGRLISCPICSVSLQLSEITHHYAAELEKVARAGIRSNRKSLQEKQVSSLPASQTESPAEKNTDGGSDLPSLARYENFKRVRSNRQQRLHAARSRKKKRVSEEFALGGLVAEGTVGEASTSGIGISNSTCPICSQKVSGSIEEINSHAEACIPARSRKKKRVSEEFALGGLVAEGTVGEASTSGIGISNSTCPICSQKVSGSIEEINSHAEACIRKQRHSPFHDDDSYALDTYEEYEWAGQKRIRVTTMLEGGFAASGFHVNRRKEDGDSDADLNVDGDDNEAYGTVQYTERDVIPCTSDEPSEEKARQALRGAILKASAPSDGSPASSCDRSRWENFDLSKDKKRSNEQSGEKENSEELGHDMSPDDMIAVLKGRIKELEKQSTKSSDKHKCLICMESYHTPVVSVQCWHVHCEECWLRTLGAKKLCPQCNMITSPSDLRKIYL</sequence>
<evidence type="ECO:0000256" key="1">
    <source>
        <dbReference type="ARBA" id="ARBA00022771"/>
    </source>
</evidence>
<dbReference type="InterPro" id="IPR013083">
    <property type="entry name" value="Znf_RING/FYVE/PHD"/>
</dbReference>
<proteinExistence type="predicted"/>
<keyword evidence="6" id="KW-1185">Reference proteome</keyword>
<dbReference type="Pfam" id="PF13923">
    <property type="entry name" value="zf-C3HC4_2"/>
    <property type="match status" value="1"/>
</dbReference>
<feature type="compositionally biased region" description="Basic and acidic residues" evidence="4">
    <location>
        <begin position="596"/>
        <end position="620"/>
    </location>
</feature>
<evidence type="ECO:0000256" key="2">
    <source>
        <dbReference type="ARBA" id="ARBA00022833"/>
    </source>
</evidence>
<feature type="compositionally biased region" description="Basic and acidic residues" evidence="4">
    <location>
        <begin position="202"/>
        <end position="220"/>
    </location>
</feature>
<feature type="compositionally biased region" description="Polar residues" evidence="4">
    <location>
        <begin position="221"/>
        <end position="250"/>
    </location>
</feature>
<dbReference type="InterPro" id="IPR001841">
    <property type="entry name" value="Znf_RING"/>
</dbReference>
<feature type="compositionally biased region" description="Polar residues" evidence="4">
    <location>
        <begin position="299"/>
        <end position="312"/>
    </location>
</feature>
<feature type="region of interest" description="Disordered" evidence="4">
    <location>
        <begin position="167"/>
        <end position="255"/>
    </location>
</feature>
<evidence type="ECO:0000313" key="6">
    <source>
        <dbReference type="Proteomes" id="UP000694865"/>
    </source>
</evidence>
<name>A0ABM0MRP7_SACKO</name>
<accession>A0ABM0MRP7</accession>